<dbReference type="Proteomes" id="UP001055072">
    <property type="component" value="Unassembled WGS sequence"/>
</dbReference>
<name>A0ACB8UJS7_9APHY</name>
<accession>A0ACB8UJS7</accession>
<organism evidence="1 2">
    <name type="scientific">Irpex rosettiformis</name>
    <dbReference type="NCBI Taxonomy" id="378272"/>
    <lineage>
        <taxon>Eukaryota</taxon>
        <taxon>Fungi</taxon>
        <taxon>Dikarya</taxon>
        <taxon>Basidiomycota</taxon>
        <taxon>Agaricomycotina</taxon>
        <taxon>Agaricomycetes</taxon>
        <taxon>Polyporales</taxon>
        <taxon>Irpicaceae</taxon>
        <taxon>Irpex</taxon>
    </lineage>
</organism>
<keyword evidence="2" id="KW-1185">Reference proteome</keyword>
<sequence length="581" mass="64754">MCRSAGSTNGCEATPGIFLDWDILFGLASYLPRSSLIIYMSTCKELRDHGVHSLLAEHGPISFSSARAIESFHCFITSDIATGDSRGRGMHIRMLDLRTNSEKLNWALYDLSEPSVLAHVVEILWLATGLQTLHISGFALWLNIFRDHLRALPSIFSTLRRLQFSIGSLRTLGSEWRPEQITELLQDVKHIPLRVLVVDSYFEDSDLRPSIVQLFSVFADTIEELHVSNSIFVLPPMHDHALRFPRVQRLSVSGLYWTHSSLTDLGSIIAYFPNMRSLAFGPPFYCIPIGRRNPLWWQAAVNPSITVSPPRTIYSLVSMTNMQPPAIIREDALREQHGLIQQNAGWTALDYLGGCCDHLYGLAITSKVDRLDIYDTITLGTAATMISQVNTILRDCSPTRVSLTVTYSPKPEMSTQDGQLADLLPRPLPRPLQYLQINTEGRIDTTSLRSQLPGLVVRATGAKTVIVTHKGNATTSYTNLRTENEVGRQHKDFVSYLASLSPTLRYIGLPEDLFGPNPVSDVNTNSSAILFEPEPEATPTLYWAIEYVEGGDICVNGVSLDIAVTRILELTERPIVTSVFE</sequence>
<evidence type="ECO:0000313" key="1">
    <source>
        <dbReference type="EMBL" id="KAI0094576.1"/>
    </source>
</evidence>
<comment type="caution">
    <text evidence="1">The sequence shown here is derived from an EMBL/GenBank/DDBJ whole genome shotgun (WGS) entry which is preliminary data.</text>
</comment>
<protein>
    <submittedName>
        <fullName evidence="1">Uncharacterized protein</fullName>
    </submittedName>
</protein>
<reference evidence="1" key="1">
    <citation type="journal article" date="2021" name="Environ. Microbiol.">
        <title>Gene family expansions and transcriptome signatures uncover fungal adaptations to wood decay.</title>
        <authorList>
            <person name="Hage H."/>
            <person name="Miyauchi S."/>
            <person name="Viragh M."/>
            <person name="Drula E."/>
            <person name="Min B."/>
            <person name="Chaduli D."/>
            <person name="Navarro D."/>
            <person name="Favel A."/>
            <person name="Norest M."/>
            <person name="Lesage-Meessen L."/>
            <person name="Balint B."/>
            <person name="Merenyi Z."/>
            <person name="de Eugenio L."/>
            <person name="Morin E."/>
            <person name="Martinez A.T."/>
            <person name="Baldrian P."/>
            <person name="Stursova M."/>
            <person name="Martinez M.J."/>
            <person name="Novotny C."/>
            <person name="Magnuson J.K."/>
            <person name="Spatafora J.W."/>
            <person name="Maurice S."/>
            <person name="Pangilinan J."/>
            <person name="Andreopoulos W."/>
            <person name="LaButti K."/>
            <person name="Hundley H."/>
            <person name="Na H."/>
            <person name="Kuo A."/>
            <person name="Barry K."/>
            <person name="Lipzen A."/>
            <person name="Henrissat B."/>
            <person name="Riley R."/>
            <person name="Ahrendt S."/>
            <person name="Nagy L.G."/>
            <person name="Grigoriev I.V."/>
            <person name="Martin F."/>
            <person name="Rosso M.N."/>
        </authorList>
    </citation>
    <scope>NUCLEOTIDE SEQUENCE</scope>
    <source>
        <strain evidence="1">CBS 384.51</strain>
    </source>
</reference>
<dbReference type="EMBL" id="MU274900">
    <property type="protein sequence ID" value="KAI0094576.1"/>
    <property type="molecule type" value="Genomic_DNA"/>
</dbReference>
<gene>
    <name evidence="1" type="ORF">BDY19DRAFT_28824</name>
</gene>
<evidence type="ECO:0000313" key="2">
    <source>
        <dbReference type="Proteomes" id="UP001055072"/>
    </source>
</evidence>
<proteinExistence type="predicted"/>